<gene>
    <name evidence="3" type="ORF">OIU74_026296</name>
</gene>
<dbReference type="PROSITE" id="PS51375">
    <property type="entry name" value="PPR"/>
    <property type="match status" value="2"/>
</dbReference>
<feature type="repeat" description="PPR" evidence="2">
    <location>
        <begin position="45"/>
        <end position="79"/>
    </location>
</feature>
<accession>A0A9Q0VXV6</accession>
<dbReference type="Gene3D" id="1.25.40.10">
    <property type="entry name" value="Tetratricopeptide repeat domain"/>
    <property type="match status" value="2"/>
</dbReference>
<evidence type="ECO:0000313" key="4">
    <source>
        <dbReference type="Proteomes" id="UP001151752"/>
    </source>
</evidence>
<evidence type="ECO:0000256" key="2">
    <source>
        <dbReference type="PROSITE-ProRule" id="PRU00708"/>
    </source>
</evidence>
<feature type="repeat" description="PPR" evidence="2">
    <location>
        <begin position="177"/>
        <end position="211"/>
    </location>
</feature>
<dbReference type="Proteomes" id="UP001151752">
    <property type="component" value="Chromosome 13"/>
</dbReference>
<dbReference type="NCBIfam" id="TIGR00756">
    <property type="entry name" value="PPR"/>
    <property type="match status" value="3"/>
</dbReference>
<dbReference type="Pfam" id="PF13041">
    <property type="entry name" value="PPR_2"/>
    <property type="match status" value="1"/>
</dbReference>
<evidence type="ECO:0000256" key="1">
    <source>
        <dbReference type="ARBA" id="ARBA00022737"/>
    </source>
</evidence>
<dbReference type="GO" id="GO:0003723">
    <property type="term" value="F:RNA binding"/>
    <property type="evidence" value="ECO:0007669"/>
    <property type="project" value="InterPro"/>
</dbReference>
<keyword evidence="1" id="KW-0677">Repeat</keyword>
<organism evidence="3 4">
    <name type="scientific">Salix koriyanagi</name>
    <dbReference type="NCBI Taxonomy" id="2511006"/>
    <lineage>
        <taxon>Eukaryota</taxon>
        <taxon>Viridiplantae</taxon>
        <taxon>Streptophyta</taxon>
        <taxon>Embryophyta</taxon>
        <taxon>Tracheophyta</taxon>
        <taxon>Spermatophyta</taxon>
        <taxon>Magnoliopsida</taxon>
        <taxon>eudicotyledons</taxon>
        <taxon>Gunneridae</taxon>
        <taxon>Pentapetalae</taxon>
        <taxon>rosids</taxon>
        <taxon>fabids</taxon>
        <taxon>Malpighiales</taxon>
        <taxon>Salicaceae</taxon>
        <taxon>Saliceae</taxon>
        <taxon>Salix</taxon>
    </lineage>
</organism>
<evidence type="ECO:0000313" key="3">
    <source>
        <dbReference type="EMBL" id="KAJ6757006.1"/>
    </source>
</evidence>
<evidence type="ECO:0008006" key="5">
    <source>
        <dbReference type="Google" id="ProtNLM"/>
    </source>
</evidence>
<dbReference type="InterPro" id="IPR011990">
    <property type="entry name" value="TPR-like_helical_dom_sf"/>
</dbReference>
<protein>
    <recommendedName>
        <fullName evidence="5">Pentatricopeptide repeat-containing protein</fullName>
    </recommendedName>
</protein>
<sequence>MIANNILPDAHTFPGVFTAAALNLGCNFDARQAHVLGIKTASIYEVFVGSSLVNFYCKVGCVFEARKLFDRMPERNLVSWTTMISGYASKQMAKEALGVFGLMRLVEGNLNEFVFTSVLSALASLEFVDSGKQVHCVVVKNGVLGFVSVLNALVTMYAKCGSLNVSLMLFEMCSEKNAITWSALITGYSQAGDSHKALKLFCKMHYAGFVPSEFTLVGVLNACSDVAGIEEGKQAHGYLLKLADVVRVRRMMKVQGVRKETGCSWIELKSHVHVFVVGDQIHPQIGEIQGAIWRLRKHMKDEGYRPGHDSASMSFPSERMDAGVSVGHVVQLLHARIVLLLESSDLLNPWKVVLPAITTATEIRVIPVTLIVVVML</sequence>
<dbReference type="GO" id="GO:0009451">
    <property type="term" value="P:RNA modification"/>
    <property type="evidence" value="ECO:0007669"/>
    <property type="project" value="InterPro"/>
</dbReference>
<comment type="caution">
    <text evidence="3">The sequence shown here is derived from an EMBL/GenBank/DDBJ whole genome shotgun (WGS) entry which is preliminary data.</text>
</comment>
<dbReference type="PANTHER" id="PTHR47926">
    <property type="entry name" value="PENTATRICOPEPTIDE REPEAT-CONTAINING PROTEIN"/>
    <property type="match status" value="1"/>
</dbReference>
<name>A0A9Q0VXV6_9ROSI</name>
<dbReference type="Pfam" id="PF01535">
    <property type="entry name" value="PPR"/>
    <property type="match status" value="2"/>
</dbReference>
<dbReference type="FunFam" id="1.25.40.10:FF:000031">
    <property type="entry name" value="Pentatricopeptide repeat-containing protein mitochondrial"/>
    <property type="match status" value="1"/>
</dbReference>
<dbReference type="InterPro" id="IPR046960">
    <property type="entry name" value="PPR_At4g14850-like_plant"/>
</dbReference>
<dbReference type="FunFam" id="1.25.40.10:FF:000955">
    <property type="entry name" value="Tetratricopeptide repeat (TPR)-like superfamily protein"/>
    <property type="match status" value="1"/>
</dbReference>
<proteinExistence type="predicted"/>
<dbReference type="InterPro" id="IPR002885">
    <property type="entry name" value="PPR_rpt"/>
</dbReference>
<keyword evidence="4" id="KW-1185">Reference proteome</keyword>
<dbReference type="AlphaFoldDB" id="A0A9Q0VXV6"/>
<dbReference type="EMBL" id="JAPFFM010000007">
    <property type="protein sequence ID" value="KAJ6757006.1"/>
    <property type="molecule type" value="Genomic_DNA"/>
</dbReference>
<reference evidence="3" key="2">
    <citation type="journal article" date="2023" name="Int. J. Mol. Sci.">
        <title>De Novo Assembly and Annotation of 11 Diverse Shrub Willow (Salix) Genomes Reveals Novel Gene Organization in Sex-Linked Regions.</title>
        <authorList>
            <person name="Hyden B."/>
            <person name="Feng K."/>
            <person name="Yates T.B."/>
            <person name="Jawdy S."/>
            <person name="Cereghino C."/>
            <person name="Smart L.B."/>
            <person name="Muchero W."/>
        </authorList>
    </citation>
    <scope>NUCLEOTIDE SEQUENCE</scope>
    <source>
        <tissue evidence="3">Shoot tip</tissue>
    </source>
</reference>
<reference evidence="3" key="1">
    <citation type="submission" date="2022-11" db="EMBL/GenBank/DDBJ databases">
        <authorList>
            <person name="Hyden B.L."/>
            <person name="Feng K."/>
            <person name="Yates T."/>
            <person name="Jawdy S."/>
            <person name="Smart L.B."/>
            <person name="Muchero W."/>
        </authorList>
    </citation>
    <scope>NUCLEOTIDE SEQUENCE</scope>
    <source>
        <tissue evidence="3">Shoot tip</tissue>
    </source>
</reference>